<keyword evidence="3" id="KW-1185">Reference proteome</keyword>
<dbReference type="EMBL" id="JACIJD010000008">
    <property type="protein sequence ID" value="MBB5694087.1"/>
    <property type="molecule type" value="Genomic_DNA"/>
</dbReference>
<organism evidence="2 3">
    <name type="scientific">Muricoccus pecuniae</name>
    <dbReference type="NCBI Taxonomy" id="693023"/>
    <lineage>
        <taxon>Bacteria</taxon>
        <taxon>Pseudomonadati</taxon>
        <taxon>Pseudomonadota</taxon>
        <taxon>Alphaproteobacteria</taxon>
        <taxon>Acetobacterales</taxon>
        <taxon>Roseomonadaceae</taxon>
        <taxon>Muricoccus</taxon>
    </lineage>
</organism>
<dbReference type="PIRSF" id="PIRSF017082">
    <property type="entry name" value="YflP"/>
    <property type="match status" value="1"/>
</dbReference>
<comment type="similarity">
    <text evidence="1">Belongs to the UPF0065 (bug) family.</text>
</comment>
<dbReference type="PANTHER" id="PTHR42928">
    <property type="entry name" value="TRICARBOXYLATE-BINDING PROTEIN"/>
    <property type="match status" value="1"/>
</dbReference>
<accession>A0A840YCK6</accession>
<name>A0A840YCK6_9PROT</name>
<protein>
    <submittedName>
        <fullName evidence="2">Tripartite-type tricarboxylate transporter receptor subunit TctC</fullName>
    </submittedName>
</protein>
<keyword evidence="2" id="KW-0675">Receptor</keyword>
<dbReference type="Gene3D" id="3.40.190.10">
    <property type="entry name" value="Periplasmic binding protein-like II"/>
    <property type="match status" value="1"/>
</dbReference>
<gene>
    <name evidence="2" type="ORF">FHS87_002127</name>
</gene>
<dbReference type="AlphaFoldDB" id="A0A840YCK6"/>
<dbReference type="InterPro" id="IPR005064">
    <property type="entry name" value="BUG"/>
</dbReference>
<dbReference type="Proteomes" id="UP000580654">
    <property type="component" value="Unassembled WGS sequence"/>
</dbReference>
<evidence type="ECO:0000313" key="3">
    <source>
        <dbReference type="Proteomes" id="UP000580654"/>
    </source>
</evidence>
<dbReference type="Pfam" id="PF03401">
    <property type="entry name" value="TctC"/>
    <property type="match status" value="1"/>
</dbReference>
<dbReference type="InterPro" id="IPR042100">
    <property type="entry name" value="Bug_dom1"/>
</dbReference>
<dbReference type="RefSeq" id="WP_184517481.1">
    <property type="nucleotide sequence ID" value="NZ_JACIJD010000008.1"/>
</dbReference>
<proteinExistence type="inferred from homology"/>
<sequence>MADERDRNHPIPRRTALAVVLGTGALAAPFVARAQGAWPSRPVTLVVGFPPGGQTDFAARILQQGLSIALGQPVVIDNRGGAGGNLGTDLVLRARPDGYTLLVGNANPLTINPHTFQNMTIDPLKLTSIGLMLQSSLILCVHPSVPARTPEEFAAWARSQSNGQGINYGSGSAGSLTHVAMELFKNSIGNPPMEHVPYRGSGPALQDFIVNRFSAMFDAASVMAPFIRAGQVRPMLTTGRERIPAFPDIPTATELGLRDFAFNAWIGLFGPPGLPAEIVQKANAAVNAAVQDATVRERITSQGDEPGGGTSEELNATLHGDHKRWGEVVRANNIRADA</sequence>
<reference evidence="2 3" key="1">
    <citation type="submission" date="2020-08" db="EMBL/GenBank/DDBJ databases">
        <title>Genomic Encyclopedia of Type Strains, Phase IV (KMG-IV): sequencing the most valuable type-strain genomes for metagenomic binning, comparative biology and taxonomic classification.</title>
        <authorList>
            <person name="Goeker M."/>
        </authorList>
    </citation>
    <scope>NUCLEOTIDE SEQUENCE [LARGE SCALE GENOMIC DNA]</scope>
    <source>
        <strain evidence="2 3">DSM 25622</strain>
    </source>
</reference>
<dbReference type="PANTHER" id="PTHR42928:SF5">
    <property type="entry name" value="BLR1237 PROTEIN"/>
    <property type="match status" value="1"/>
</dbReference>
<dbReference type="CDD" id="cd07012">
    <property type="entry name" value="PBP2_Bug_TTT"/>
    <property type="match status" value="1"/>
</dbReference>
<evidence type="ECO:0000256" key="1">
    <source>
        <dbReference type="ARBA" id="ARBA00006987"/>
    </source>
</evidence>
<comment type="caution">
    <text evidence="2">The sequence shown here is derived from an EMBL/GenBank/DDBJ whole genome shotgun (WGS) entry which is preliminary data.</text>
</comment>
<evidence type="ECO:0000313" key="2">
    <source>
        <dbReference type="EMBL" id="MBB5694087.1"/>
    </source>
</evidence>
<dbReference type="SUPFAM" id="SSF53850">
    <property type="entry name" value="Periplasmic binding protein-like II"/>
    <property type="match status" value="1"/>
</dbReference>
<dbReference type="Gene3D" id="3.40.190.150">
    <property type="entry name" value="Bordetella uptake gene, domain 1"/>
    <property type="match status" value="1"/>
</dbReference>